<name>A0A150R7C3_SORCE</name>
<accession>A0A150R7C3</accession>
<feature type="compositionally biased region" description="Polar residues" evidence="1">
    <location>
        <begin position="226"/>
        <end position="239"/>
    </location>
</feature>
<comment type="caution">
    <text evidence="2">The sequence shown here is derived from an EMBL/GenBank/DDBJ whole genome shotgun (WGS) entry which is preliminary data.</text>
</comment>
<gene>
    <name evidence="2" type="ORF">BE17_30605</name>
</gene>
<sequence length="267" mass="29239">MPSQRVTDRQKSASSVVAAGETHADRIATEIEALLAPYLRKGEQMPNIALLTQLVARALADARDRMVTADEILVGELADDDAPREGRDEVAHELHDELNDLRDWLAGLYGHAALKQLGFTEATPRDPVQLERFAGEVTRALSSKELPRPRRVGVRWDADDAVLRIERLRDALLSHLKDVAREAREARATRMAKSTAIALYDERFGRVATFLGGLFRLAGHTDLANQVRPSSRRSGQTEVDATPPEPGSAAPGELERSALADDLRSGG</sequence>
<protein>
    <submittedName>
        <fullName evidence="2">Uncharacterized protein</fullName>
    </submittedName>
</protein>
<reference evidence="2 3" key="1">
    <citation type="submission" date="2014-02" db="EMBL/GenBank/DDBJ databases">
        <title>The small core and large imbalanced accessory genome model reveals a collaborative survival strategy of Sorangium cellulosum strains in nature.</title>
        <authorList>
            <person name="Han K."/>
            <person name="Peng R."/>
            <person name="Blom J."/>
            <person name="Li Y.-Z."/>
        </authorList>
    </citation>
    <scope>NUCLEOTIDE SEQUENCE [LARGE SCALE GENOMIC DNA]</scope>
    <source>
        <strain evidence="2 3">So0011-07</strain>
    </source>
</reference>
<dbReference type="AlphaFoldDB" id="A0A150R7C3"/>
<organism evidence="2 3">
    <name type="scientific">Sorangium cellulosum</name>
    <name type="common">Polyangium cellulosum</name>
    <dbReference type="NCBI Taxonomy" id="56"/>
    <lineage>
        <taxon>Bacteria</taxon>
        <taxon>Pseudomonadati</taxon>
        <taxon>Myxococcota</taxon>
        <taxon>Polyangia</taxon>
        <taxon>Polyangiales</taxon>
        <taxon>Polyangiaceae</taxon>
        <taxon>Sorangium</taxon>
    </lineage>
</organism>
<dbReference type="Proteomes" id="UP000075635">
    <property type="component" value="Unassembled WGS sequence"/>
</dbReference>
<evidence type="ECO:0000313" key="3">
    <source>
        <dbReference type="Proteomes" id="UP000075635"/>
    </source>
</evidence>
<proteinExistence type="predicted"/>
<evidence type="ECO:0000256" key="1">
    <source>
        <dbReference type="SAM" id="MobiDB-lite"/>
    </source>
</evidence>
<feature type="compositionally biased region" description="Basic and acidic residues" evidence="1">
    <location>
        <begin position="253"/>
        <end position="267"/>
    </location>
</feature>
<dbReference type="EMBL" id="JEMB01003041">
    <property type="protein sequence ID" value="KYF76184.1"/>
    <property type="molecule type" value="Genomic_DNA"/>
</dbReference>
<evidence type="ECO:0000313" key="2">
    <source>
        <dbReference type="EMBL" id="KYF76184.1"/>
    </source>
</evidence>
<feature type="region of interest" description="Disordered" evidence="1">
    <location>
        <begin position="226"/>
        <end position="267"/>
    </location>
</feature>